<dbReference type="OrthoDB" id="10377296at2759"/>
<proteinExistence type="predicted"/>
<feature type="transmembrane region" description="Helical" evidence="1">
    <location>
        <begin position="7"/>
        <end position="35"/>
    </location>
</feature>
<sequence>MRGLLGLNYFLCVTSILGPTSHLVSSCLVLCLVFAPVFPSPMSPSNDVARLAWNVSRRPATSIKVNCRCLSFGPFISSAIHPPCLCPILVGYVIVSLLFGNLSVLGICRFDPGVFASSPWSL</sequence>
<feature type="transmembrane region" description="Helical" evidence="1">
    <location>
        <begin position="80"/>
        <end position="100"/>
    </location>
</feature>
<dbReference type="AlphaFoldDB" id="A0A2J5HIN2"/>
<keyword evidence="1" id="KW-0812">Transmembrane</keyword>
<evidence type="ECO:0000313" key="2">
    <source>
        <dbReference type="EMBL" id="PLN76905.1"/>
    </source>
</evidence>
<accession>A0A2J5HIN2</accession>
<keyword evidence="1" id="KW-1133">Transmembrane helix</keyword>
<dbReference type="PROSITE" id="PS51257">
    <property type="entry name" value="PROKAR_LIPOPROTEIN"/>
    <property type="match status" value="1"/>
</dbReference>
<gene>
    <name evidence="2" type="ORF">BDW42DRAFT_177825</name>
</gene>
<organism evidence="2 3">
    <name type="scientific">Aspergillus taichungensis</name>
    <dbReference type="NCBI Taxonomy" id="482145"/>
    <lineage>
        <taxon>Eukaryota</taxon>
        <taxon>Fungi</taxon>
        <taxon>Dikarya</taxon>
        <taxon>Ascomycota</taxon>
        <taxon>Pezizomycotina</taxon>
        <taxon>Eurotiomycetes</taxon>
        <taxon>Eurotiomycetidae</taxon>
        <taxon>Eurotiales</taxon>
        <taxon>Aspergillaceae</taxon>
        <taxon>Aspergillus</taxon>
        <taxon>Aspergillus subgen. Circumdati</taxon>
    </lineage>
</organism>
<evidence type="ECO:0000313" key="3">
    <source>
        <dbReference type="Proteomes" id="UP000235023"/>
    </source>
</evidence>
<protein>
    <submittedName>
        <fullName evidence="2">Uncharacterized protein</fullName>
    </submittedName>
</protein>
<dbReference type="EMBL" id="KZ559607">
    <property type="protein sequence ID" value="PLN76905.1"/>
    <property type="molecule type" value="Genomic_DNA"/>
</dbReference>
<reference evidence="3" key="1">
    <citation type="submission" date="2017-12" db="EMBL/GenBank/DDBJ databases">
        <authorList>
            <consortium name="DOE Joint Genome Institute"/>
            <person name="Mondo S.J."/>
            <person name="Kjaerbolling I."/>
            <person name="Vesth T.C."/>
            <person name="Frisvad J.C."/>
            <person name="Nybo J.L."/>
            <person name="Theobald S."/>
            <person name="Kuo A."/>
            <person name="Bowyer P."/>
            <person name="Matsuda Y."/>
            <person name="Lyhne E.K."/>
            <person name="Kogle M.E."/>
            <person name="Clum A."/>
            <person name="Lipzen A."/>
            <person name="Salamov A."/>
            <person name="Ngan C.Y."/>
            <person name="Daum C."/>
            <person name="Chiniquy J."/>
            <person name="Barry K."/>
            <person name="LaButti K."/>
            <person name="Haridas S."/>
            <person name="Simmons B.A."/>
            <person name="Magnuson J.K."/>
            <person name="Mortensen U.H."/>
            <person name="Larsen T.O."/>
            <person name="Grigoriev I.V."/>
            <person name="Baker S.E."/>
            <person name="Andersen M.R."/>
            <person name="Nordberg H.P."/>
            <person name="Cantor M.N."/>
            <person name="Hua S.X."/>
        </authorList>
    </citation>
    <scope>NUCLEOTIDE SEQUENCE [LARGE SCALE GENOMIC DNA]</scope>
    <source>
        <strain evidence="3">IBT 19404</strain>
    </source>
</reference>
<dbReference type="Proteomes" id="UP000235023">
    <property type="component" value="Unassembled WGS sequence"/>
</dbReference>
<evidence type="ECO:0000256" key="1">
    <source>
        <dbReference type="SAM" id="Phobius"/>
    </source>
</evidence>
<keyword evidence="1" id="KW-0472">Membrane</keyword>
<keyword evidence="3" id="KW-1185">Reference proteome</keyword>
<name>A0A2J5HIN2_9EURO</name>